<dbReference type="PANTHER" id="PTHR35345:SF1">
    <property type="entry name" value="TELOMERE REPEATS-BINDING BOUQUET FORMATION PROTEIN 2"/>
    <property type="match status" value="1"/>
</dbReference>
<evidence type="ECO:0000313" key="1">
    <source>
        <dbReference type="Ensembl" id="ENSNMLP00000003371.1"/>
    </source>
</evidence>
<dbReference type="GO" id="GO:0007129">
    <property type="term" value="P:homologous chromosome pairing at meiosis"/>
    <property type="evidence" value="ECO:0007669"/>
    <property type="project" value="TreeGrafter"/>
</dbReference>
<reference evidence="1" key="1">
    <citation type="submission" date="2025-08" db="UniProtKB">
        <authorList>
            <consortium name="Ensembl"/>
        </authorList>
    </citation>
    <scope>IDENTIFICATION</scope>
</reference>
<name>A0A8C6S905_9GOBI</name>
<evidence type="ECO:0000313" key="2">
    <source>
        <dbReference type="Proteomes" id="UP000694523"/>
    </source>
</evidence>
<protein>
    <submittedName>
        <fullName evidence="1">Telomere repeat binding bouquet formation protein 2</fullName>
    </submittedName>
</protein>
<dbReference type="Pfam" id="PF15101">
    <property type="entry name" value="TERB2"/>
    <property type="match status" value="2"/>
</dbReference>
<dbReference type="AlphaFoldDB" id="A0A8C6S905"/>
<dbReference type="GO" id="GO:0005637">
    <property type="term" value="C:nuclear inner membrane"/>
    <property type="evidence" value="ECO:0007669"/>
    <property type="project" value="TreeGrafter"/>
</dbReference>
<sequence>MFHDKTAWFSSSVAQECKTFWVMEGGTITSWKTADYLFSQDASCPDTKRIYCCRDYLFNKVTVFHSFFLSTCEKRQSYQSVCIGHYVLPPESVQEEVRSVIGRLIWECDDVYWPDSFSDESPDKLSVGEASLVNSIESDTSVNGLRCGVYPSNNMLTGYVSMDSIPKYTGALRDFCPGCFRCCAHCSHRCLLHT</sequence>
<dbReference type="Proteomes" id="UP000694523">
    <property type="component" value="Unplaced"/>
</dbReference>
<organism evidence="1 2">
    <name type="scientific">Neogobius melanostomus</name>
    <name type="common">round goby</name>
    <dbReference type="NCBI Taxonomy" id="47308"/>
    <lineage>
        <taxon>Eukaryota</taxon>
        <taxon>Metazoa</taxon>
        <taxon>Chordata</taxon>
        <taxon>Craniata</taxon>
        <taxon>Vertebrata</taxon>
        <taxon>Euteleostomi</taxon>
        <taxon>Actinopterygii</taxon>
        <taxon>Neopterygii</taxon>
        <taxon>Teleostei</taxon>
        <taxon>Neoteleostei</taxon>
        <taxon>Acanthomorphata</taxon>
        <taxon>Gobiaria</taxon>
        <taxon>Gobiiformes</taxon>
        <taxon>Gobioidei</taxon>
        <taxon>Gobiidae</taxon>
        <taxon>Benthophilinae</taxon>
        <taxon>Neogobiini</taxon>
        <taxon>Neogobius</taxon>
    </lineage>
</organism>
<dbReference type="GO" id="GO:0070197">
    <property type="term" value="P:meiotic attachment of telomere to nuclear envelope"/>
    <property type="evidence" value="ECO:0007669"/>
    <property type="project" value="TreeGrafter"/>
</dbReference>
<proteinExistence type="predicted"/>
<dbReference type="PANTHER" id="PTHR35345">
    <property type="entry name" value="TELOMERE REPEATS-BINDING BOUQUET FORMATION PROTEIN 2"/>
    <property type="match status" value="1"/>
</dbReference>
<accession>A0A8C6S905</accession>
<reference evidence="1" key="2">
    <citation type="submission" date="2025-09" db="UniProtKB">
        <authorList>
            <consortium name="Ensembl"/>
        </authorList>
    </citation>
    <scope>IDENTIFICATION</scope>
</reference>
<dbReference type="Ensembl" id="ENSNMLT00000003856.1">
    <property type="protein sequence ID" value="ENSNMLP00000003371.1"/>
    <property type="gene ID" value="ENSNMLG00000002428.1"/>
</dbReference>
<dbReference type="InterPro" id="IPR028065">
    <property type="entry name" value="TERB2"/>
</dbReference>
<keyword evidence="2" id="KW-1185">Reference proteome</keyword>